<dbReference type="EMBL" id="PQXJ01000034">
    <property type="protein sequence ID" value="TGO67855.1"/>
    <property type="molecule type" value="Genomic_DNA"/>
</dbReference>
<keyword evidence="2" id="KW-0472">Membrane</keyword>
<evidence type="ECO:0000313" key="3">
    <source>
        <dbReference type="EMBL" id="TGO67855.1"/>
    </source>
</evidence>
<organism evidence="3 4">
    <name type="scientific">Botryotinia narcissicola</name>
    <dbReference type="NCBI Taxonomy" id="278944"/>
    <lineage>
        <taxon>Eukaryota</taxon>
        <taxon>Fungi</taxon>
        <taxon>Dikarya</taxon>
        <taxon>Ascomycota</taxon>
        <taxon>Pezizomycotina</taxon>
        <taxon>Leotiomycetes</taxon>
        <taxon>Helotiales</taxon>
        <taxon>Sclerotiniaceae</taxon>
        <taxon>Botryotinia</taxon>
    </lineage>
</organism>
<keyword evidence="2" id="KW-0812">Transmembrane</keyword>
<reference evidence="3 4" key="1">
    <citation type="submission" date="2017-12" db="EMBL/GenBank/DDBJ databases">
        <title>Comparative genomics of Botrytis spp.</title>
        <authorList>
            <person name="Valero-Jimenez C.A."/>
            <person name="Tapia P."/>
            <person name="Veloso J."/>
            <person name="Silva-Moreno E."/>
            <person name="Staats M."/>
            <person name="Valdes J.H."/>
            <person name="Van Kan J.A.L."/>
        </authorList>
    </citation>
    <scope>NUCLEOTIDE SEQUENCE [LARGE SCALE GENOMIC DNA]</scope>
    <source>
        <strain evidence="3 4">MUCL2120</strain>
    </source>
</reference>
<accession>A0A4Z1J2D4</accession>
<keyword evidence="4" id="KW-1185">Reference proteome</keyword>
<sequence>MKLEQGAARKANEKERTRRKQARITKFEAMVKAEADRWTEELDPANAPRVCPYDDTSEGRIDLVHRHGCMPQTYTSTSRDQICADCREDEDMEMQERREMEWRRNQLRAPMACTSLELTLASLVFTEAILYIQLLQSAMNAMKC</sequence>
<gene>
    <name evidence="3" type="ORF">BOTNAR_0034g00140</name>
</gene>
<evidence type="ECO:0000256" key="1">
    <source>
        <dbReference type="SAM" id="MobiDB-lite"/>
    </source>
</evidence>
<evidence type="ECO:0000313" key="4">
    <source>
        <dbReference type="Proteomes" id="UP000297452"/>
    </source>
</evidence>
<name>A0A4Z1J2D4_9HELO</name>
<dbReference type="Proteomes" id="UP000297452">
    <property type="component" value="Unassembled WGS sequence"/>
</dbReference>
<protein>
    <submittedName>
        <fullName evidence="3">Uncharacterized protein</fullName>
    </submittedName>
</protein>
<comment type="caution">
    <text evidence="3">The sequence shown here is derived from an EMBL/GenBank/DDBJ whole genome shotgun (WGS) entry which is preliminary data.</text>
</comment>
<evidence type="ECO:0000256" key="2">
    <source>
        <dbReference type="SAM" id="Phobius"/>
    </source>
</evidence>
<feature type="transmembrane region" description="Helical" evidence="2">
    <location>
        <begin position="107"/>
        <end position="132"/>
    </location>
</feature>
<proteinExistence type="predicted"/>
<dbReference type="AlphaFoldDB" id="A0A4Z1J2D4"/>
<feature type="region of interest" description="Disordered" evidence="1">
    <location>
        <begin position="1"/>
        <end position="21"/>
    </location>
</feature>
<dbReference type="OrthoDB" id="3543320at2759"/>
<keyword evidence="2" id="KW-1133">Transmembrane helix</keyword>